<dbReference type="Proteomes" id="UP001203297">
    <property type="component" value="Unassembled WGS sequence"/>
</dbReference>
<reference evidence="2" key="1">
    <citation type="journal article" date="2022" name="New Phytol.">
        <title>Evolutionary transition to the ectomycorrhizal habit in the genomes of a hyperdiverse lineage of mushroom-forming fungi.</title>
        <authorList>
            <person name="Looney B."/>
            <person name="Miyauchi S."/>
            <person name="Morin E."/>
            <person name="Drula E."/>
            <person name="Courty P.E."/>
            <person name="Kohler A."/>
            <person name="Kuo A."/>
            <person name="LaButti K."/>
            <person name="Pangilinan J."/>
            <person name="Lipzen A."/>
            <person name="Riley R."/>
            <person name="Andreopoulos W."/>
            <person name="He G."/>
            <person name="Johnson J."/>
            <person name="Nolan M."/>
            <person name="Tritt A."/>
            <person name="Barry K.W."/>
            <person name="Grigoriev I.V."/>
            <person name="Nagy L.G."/>
            <person name="Hibbett D."/>
            <person name="Henrissat B."/>
            <person name="Matheny P.B."/>
            <person name="Labbe J."/>
            <person name="Martin F.M."/>
        </authorList>
    </citation>
    <scope>NUCLEOTIDE SEQUENCE</scope>
    <source>
        <strain evidence="2">BPL690</strain>
    </source>
</reference>
<dbReference type="AlphaFoldDB" id="A0AAD4QQ87"/>
<keyword evidence="3" id="KW-1185">Reference proteome</keyword>
<gene>
    <name evidence="2" type="ORF">B0F90DRAFT_1808952</name>
</gene>
<organism evidence="2 3">
    <name type="scientific">Multifurca ochricompacta</name>
    <dbReference type="NCBI Taxonomy" id="376703"/>
    <lineage>
        <taxon>Eukaryota</taxon>
        <taxon>Fungi</taxon>
        <taxon>Dikarya</taxon>
        <taxon>Basidiomycota</taxon>
        <taxon>Agaricomycotina</taxon>
        <taxon>Agaricomycetes</taxon>
        <taxon>Russulales</taxon>
        <taxon>Russulaceae</taxon>
        <taxon>Multifurca</taxon>
    </lineage>
</organism>
<feature type="region of interest" description="Disordered" evidence="1">
    <location>
        <begin position="61"/>
        <end position="91"/>
    </location>
</feature>
<accession>A0AAD4QQ87</accession>
<dbReference type="EMBL" id="WTXG01000006">
    <property type="protein sequence ID" value="KAI0305100.1"/>
    <property type="molecule type" value="Genomic_DNA"/>
</dbReference>
<evidence type="ECO:0008006" key="4">
    <source>
        <dbReference type="Google" id="ProtNLM"/>
    </source>
</evidence>
<evidence type="ECO:0000313" key="3">
    <source>
        <dbReference type="Proteomes" id="UP001203297"/>
    </source>
</evidence>
<protein>
    <recommendedName>
        <fullName evidence="4">Hyaluronan/mRNA-binding protein domain-containing protein</fullName>
    </recommendedName>
</protein>
<sequence length="134" mass="14351">MTRTERSHSLRALIKDRSEARNGMDNSVPKGGAGAHNWGSLGSEIYFENDAPVDGDAEFEDQAKETGVSKTRPKKPTAVHRTSSVTDEDRENAIKVRKNALNGDIDLAAIARSSVAVSASPPKDNVIPASIHVS</sequence>
<proteinExistence type="predicted"/>
<evidence type="ECO:0000313" key="2">
    <source>
        <dbReference type="EMBL" id="KAI0305100.1"/>
    </source>
</evidence>
<evidence type="ECO:0000256" key="1">
    <source>
        <dbReference type="SAM" id="MobiDB-lite"/>
    </source>
</evidence>
<feature type="compositionally biased region" description="Basic and acidic residues" evidence="1">
    <location>
        <begin position="1"/>
        <end position="22"/>
    </location>
</feature>
<name>A0AAD4QQ87_9AGAM</name>
<feature type="region of interest" description="Disordered" evidence="1">
    <location>
        <begin position="1"/>
        <end position="36"/>
    </location>
</feature>
<comment type="caution">
    <text evidence="2">The sequence shown here is derived from an EMBL/GenBank/DDBJ whole genome shotgun (WGS) entry which is preliminary data.</text>
</comment>